<accession>A0AAN7PKK8</accession>
<gene>
    <name evidence="1" type="ORF">RN001_005970</name>
</gene>
<sequence length="396" mass="46449">MEEKLNQWDLADLIPIFTEHKIDEESFALLNETYIEKLVPAVGLQLKLKRRLQEYLEKDSIEILADTASTNNTFLTSSYEASITDKSDVITIESKLVEEQSSSRTSNTSGSTSTVDNFLQTFQESNTYDLKGLLNCSNEGIKILKHYEIHNELKRKLLVDLIINRELRDNPDKRIPGERFLLIAESICKVFPVESPRTYFIPGYRDYKGKNISAHGQLWNKYINTRTIYRNLNIIPKPKNKNSFSNIDFKRSDEPLDDIILESICWLQKNIHPWIKVEEFWKVTCTSRLKTYINEKTEIHAYFKLYPCLGEPLGYSLLLLDFEHTYPNKANLLFTEWPLIYKNLINLSRRKKCPILEAIIKKHLDQNYSEDENRRYIEENVAFIIFPLLFPNIKGY</sequence>
<dbReference type="AlphaFoldDB" id="A0AAN7PKK8"/>
<proteinExistence type="predicted"/>
<reference evidence="2" key="1">
    <citation type="submission" date="2023-01" db="EMBL/GenBank/DDBJ databases">
        <title>Key to firefly adult light organ development and bioluminescence: homeobox transcription factors regulate luciferase expression and transportation to peroxisome.</title>
        <authorList>
            <person name="Fu X."/>
        </authorList>
    </citation>
    <scope>NUCLEOTIDE SEQUENCE [LARGE SCALE GENOMIC DNA]</scope>
</reference>
<evidence type="ECO:0008006" key="3">
    <source>
        <dbReference type="Google" id="ProtNLM"/>
    </source>
</evidence>
<protein>
    <recommendedName>
        <fullName evidence="3">SAM domain-containing protein</fullName>
    </recommendedName>
</protein>
<dbReference type="Proteomes" id="UP001353858">
    <property type="component" value="Unassembled WGS sequence"/>
</dbReference>
<name>A0AAN7PKK8_9COLE</name>
<evidence type="ECO:0000313" key="2">
    <source>
        <dbReference type="Proteomes" id="UP001353858"/>
    </source>
</evidence>
<evidence type="ECO:0000313" key="1">
    <source>
        <dbReference type="EMBL" id="KAK4882651.1"/>
    </source>
</evidence>
<comment type="caution">
    <text evidence="1">The sequence shown here is derived from an EMBL/GenBank/DDBJ whole genome shotgun (WGS) entry which is preliminary data.</text>
</comment>
<keyword evidence="2" id="KW-1185">Reference proteome</keyword>
<organism evidence="1 2">
    <name type="scientific">Aquatica leii</name>
    <dbReference type="NCBI Taxonomy" id="1421715"/>
    <lineage>
        <taxon>Eukaryota</taxon>
        <taxon>Metazoa</taxon>
        <taxon>Ecdysozoa</taxon>
        <taxon>Arthropoda</taxon>
        <taxon>Hexapoda</taxon>
        <taxon>Insecta</taxon>
        <taxon>Pterygota</taxon>
        <taxon>Neoptera</taxon>
        <taxon>Endopterygota</taxon>
        <taxon>Coleoptera</taxon>
        <taxon>Polyphaga</taxon>
        <taxon>Elateriformia</taxon>
        <taxon>Elateroidea</taxon>
        <taxon>Lampyridae</taxon>
        <taxon>Luciolinae</taxon>
        <taxon>Aquatica</taxon>
    </lineage>
</organism>
<dbReference type="EMBL" id="JARPUR010000002">
    <property type="protein sequence ID" value="KAK4882651.1"/>
    <property type="molecule type" value="Genomic_DNA"/>
</dbReference>